<feature type="compositionally biased region" description="Basic residues" evidence="6">
    <location>
        <begin position="1"/>
        <end position="11"/>
    </location>
</feature>
<dbReference type="EMBL" id="SMLM01000001">
    <property type="protein sequence ID" value="TFZ06782.1"/>
    <property type="molecule type" value="Genomic_DNA"/>
</dbReference>
<sequence length="267" mass="29567">MRLRGRARQRARGGQGGGCVRHQSLGGTRRRARVLRPAAGGFGPLLAIAGALRVSTAALPLGRAWRWLRHTWDRIAIYLPVMLMGLMALGTYWLASNTPALLGGGEKRGPLSHEPDYFMRNFSVKTFEPNGRLKSEVFGTEARHYPDTDTLEIDRPRILSYDEGGALTVATARRAISNGDGSEVQLIGDAVVTRTPPPGTDTPRMEFQGEFLHAFLNTEKVRSHKPVTLIRGNDRFTAEQLDYDNLDRVMDLRGRVRGTLMPPKAQP</sequence>
<evidence type="ECO:0000256" key="7">
    <source>
        <dbReference type="SAM" id="Phobius"/>
    </source>
</evidence>
<feature type="transmembrane region" description="Helical" evidence="7">
    <location>
        <begin position="34"/>
        <end position="55"/>
    </location>
</feature>
<dbReference type="Gene3D" id="2.60.450.10">
    <property type="entry name" value="Lipopolysaccharide (LPS) transport protein A like domain"/>
    <property type="match status" value="1"/>
</dbReference>
<dbReference type="InterPro" id="IPR052363">
    <property type="entry name" value="LPS_export_LptC"/>
</dbReference>
<protein>
    <submittedName>
        <fullName evidence="8">LPS export ABC transporter periplasmic protein LptC</fullName>
    </submittedName>
</protein>
<dbReference type="InterPro" id="IPR010664">
    <property type="entry name" value="LipoPS_assembly_LptC-rel"/>
</dbReference>
<gene>
    <name evidence="8" type="primary">lptC</name>
    <name evidence="8" type="ORF">EZ313_09215</name>
</gene>
<dbReference type="GO" id="GO:0030288">
    <property type="term" value="C:outer membrane-bounded periplasmic space"/>
    <property type="evidence" value="ECO:0007669"/>
    <property type="project" value="TreeGrafter"/>
</dbReference>
<evidence type="ECO:0000256" key="6">
    <source>
        <dbReference type="SAM" id="MobiDB-lite"/>
    </source>
</evidence>
<keyword evidence="9" id="KW-1185">Reference proteome</keyword>
<keyword evidence="2" id="KW-0997">Cell inner membrane</keyword>
<evidence type="ECO:0000256" key="1">
    <source>
        <dbReference type="ARBA" id="ARBA00022475"/>
    </source>
</evidence>
<evidence type="ECO:0000256" key="2">
    <source>
        <dbReference type="ARBA" id="ARBA00022519"/>
    </source>
</evidence>
<keyword evidence="3 7" id="KW-0812">Transmembrane</keyword>
<feature type="transmembrane region" description="Helical" evidence="7">
    <location>
        <begin position="75"/>
        <end position="95"/>
    </location>
</feature>
<evidence type="ECO:0000313" key="9">
    <source>
        <dbReference type="Proteomes" id="UP000298180"/>
    </source>
</evidence>
<dbReference type="AlphaFoldDB" id="A0A4Z0C7A8"/>
<keyword evidence="1" id="KW-1003">Cell membrane</keyword>
<dbReference type="GO" id="GO:0005886">
    <property type="term" value="C:plasma membrane"/>
    <property type="evidence" value="ECO:0007669"/>
    <property type="project" value="InterPro"/>
</dbReference>
<organism evidence="8 9">
    <name type="scientific">Ramlibacter henchirensis</name>
    <dbReference type="NCBI Taxonomy" id="204072"/>
    <lineage>
        <taxon>Bacteria</taxon>
        <taxon>Pseudomonadati</taxon>
        <taxon>Pseudomonadota</taxon>
        <taxon>Betaproteobacteria</taxon>
        <taxon>Burkholderiales</taxon>
        <taxon>Comamonadaceae</taxon>
        <taxon>Ramlibacter</taxon>
    </lineage>
</organism>
<proteinExistence type="predicted"/>
<evidence type="ECO:0000256" key="4">
    <source>
        <dbReference type="ARBA" id="ARBA00022989"/>
    </source>
</evidence>
<dbReference type="PANTHER" id="PTHR37481">
    <property type="entry name" value="LIPOPOLYSACCHARIDE EXPORT SYSTEM PROTEIN LPTC"/>
    <property type="match status" value="1"/>
</dbReference>
<comment type="caution">
    <text evidence="8">The sequence shown here is derived from an EMBL/GenBank/DDBJ whole genome shotgun (WGS) entry which is preliminary data.</text>
</comment>
<keyword evidence="4 7" id="KW-1133">Transmembrane helix</keyword>
<keyword evidence="5 7" id="KW-0472">Membrane</keyword>
<dbReference type="PANTHER" id="PTHR37481:SF1">
    <property type="entry name" value="LIPOPOLYSACCHARIDE EXPORT SYSTEM PROTEIN LPTC"/>
    <property type="match status" value="1"/>
</dbReference>
<feature type="region of interest" description="Disordered" evidence="6">
    <location>
        <begin position="1"/>
        <end position="25"/>
    </location>
</feature>
<dbReference type="Proteomes" id="UP000298180">
    <property type="component" value="Unassembled WGS sequence"/>
</dbReference>
<dbReference type="Pfam" id="PF06835">
    <property type="entry name" value="LptC"/>
    <property type="match status" value="1"/>
</dbReference>
<dbReference type="GO" id="GO:0015221">
    <property type="term" value="F:lipopolysaccharide transmembrane transporter activity"/>
    <property type="evidence" value="ECO:0007669"/>
    <property type="project" value="InterPro"/>
</dbReference>
<reference evidence="8 9" key="1">
    <citation type="submission" date="2019-03" db="EMBL/GenBank/DDBJ databases">
        <title>Ramlibacter henchirensis DSM 14656, whole genome shotgun sequence.</title>
        <authorList>
            <person name="Zhang X."/>
            <person name="Feng G."/>
            <person name="Zhu H."/>
        </authorList>
    </citation>
    <scope>NUCLEOTIDE SEQUENCE [LARGE SCALE GENOMIC DNA]</scope>
    <source>
        <strain evidence="8 9">DSM 14656</strain>
    </source>
</reference>
<dbReference type="NCBIfam" id="TIGR04409">
    <property type="entry name" value="LptC_YrbK"/>
    <property type="match status" value="1"/>
</dbReference>
<accession>A0A4Z0C7A8</accession>
<evidence type="ECO:0000313" key="8">
    <source>
        <dbReference type="EMBL" id="TFZ06782.1"/>
    </source>
</evidence>
<evidence type="ECO:0000256" key="5">
    <source>
        <dbReference type="ARBA" id="ARBA00023136"/>
    </source>
</evidence>
<evidence type="ECO:0000256" key="3">
    <source>
        <dbReference type="ARBA" id="ARBA00022692"/>
    </source>
</evidence>
<dbReference type="InterPro" id="IPR026265">
    <property type="entry name" value="LptC"/>
</dbReference>
<dbReference type="GO" id="GO:0017089">
    <property type="term" value="F:glycolipid transfer activity"/>
    <property type="evidence" value="ECO:0007669"/>
    <property type="project" value="TreeGrafter"/>
</dbReference>
<name>A0A4Z0C7A8_9BURK</name>
<dbReference type="OrthoDB" id="5298112at2"/>